<accession>A0A8S4A2D6</accession>
<dbReference type="EMBL" id="CAJHNH020006002">
    <property type="protein sequence ID" value="CAG5133216.1"/>
    <property type="molecule type" value="Genomic_DNA"/>
</dbReference>
<organism evidence="2 3">
    <name type="scientific">Candidula unifasciata</name>
    <dbReference type="NCBI Taxonomy" id="100452"/>
    <lineage>
        <taxon>Eukaryota</taxon>
        <taxon>Metazoa</taxon>
        <taxon>Spiralia</taxon>
        <taxon>Lophotrochozoa</taxon>
        <taxon>Mollusca</taxon>
        <taxon>Gastropoda</taxon>
        <taxon>Heterobranchia</taxon>
        <taxon>Euthyneura</taxon>
        <taxon>Panpulmonata</taxon>
        <taxon>Eupulmonata</taxon>
        <taxon>Stylommatophora</taxon>
        <taxon>Helicina</taxon>
        <taxon>Helicoidea</taxon>
        <taxon>Geomitridae</taxon>
        <taxon>Candidula</taxon>
    </lineage>
</organism>
<evidence type="ECO:0000256" key="1">
    <source>
        <dbReference type="SAM" id="MobiDB-lite"/>
    </source>
</evidence>
<feature type="region of interest" description="Disordered" evidence="1">
    <location>
        <begin position="88"/>
        <end position="119"/>
    </location>
</feature>
<sequence length="841" mass="94461">MGGGSQRHGASRSCERDGPAAIVCGPQRSYLLPKQRQKKRHALTFFGSLVKQRFVNSAFFTLAGTFLQRMKQYFQTGWQQQQYVPRARRVSDSTSKSTGVGDEEIATSSKSPYMSQSGGCSVPRDVLTLDFNGNANSRKRPNNKRHRGQPRKSITIPVEKQRHKRHKNPKHVRRLSSEVNSQASKRMRCRLKKRSTFRKYDKVMQGKLAETVKQRSSGTREESTDVQEEHHINLIKFTQCSGFGDFSTTEKCFSASLSEIIPVSGVNNETETPTNKKKSTRLKSTALFNVKDGNLNTHVRVERQETKSLSRQHVSKVVRPRHASRNCVTSLHPKVWQSGLSFNSNSENVNDWPSLAELERPKSLIKEAATEIVRRKYAGSGVRDAGMLLKDVASVETEQSEHGVDETESLHWSVQGKCTSNASQRTWASVAAQSLAGTVRVTSGHRMSEKSQIPLSETKETSPASNSLSVVSFLKIRKPPIRSKLAYSMRLSGDHSKIKEKPTLGKFMTERQESAKLLKTFKGKHKMSKLIGQKDQSEKRRPRKGEKSDKTQENVAHLLDVHKPKRCWQQIWKVDEMPMVYSCATPPVIVLAEQSLSEYDTRESVVSASDICNSQTNLSAAAANALGATDVHSGISTNTNLLSEHVLSESRDDPHEETIATSSGSVTSLVIKTEIAAPVETEAKSPKKISLRYRALLRSDSSRVDAKTLTEMQTRNRKTNHLRDKKVATRERQRQQRQDRQTTRHDVQRFHTSTNGEDLSQNCEPGLVKSACPYWLRSMPASKEFGHLDSCGDTQSNNEKVQEDESSEVRNTAKLTTLAPCRHSERLRVKAKNITRPTYVP</sequence>
<feature type="region of interest" description="Disordered" evidence="1">
    <location>
        <begin position="441"/>
        <end position="464"/>
    </location>
</feature>
<feature type="compositionally biased region" description="Polar residues" evidence="1">
    <location>
        <begin position="106"/>
        <end position="119"/>
    </location>
</feature>
<gene>
    <name evidence="2" type="ORF">CUNI_LOCUS18774</name>
</gene>
<feature type="region of interest" description="Disordered" evidence="1">
    <location>
        <begin position="708"/>
        <end position="748"/>
    </location>
</feature>
<evidence type="ECO:0000313" key="2">
    <source>
        <dbReference type="EMBL" id="CAG5133216.1"/>
    </source>
</evidence>
<proteinExistence type="predicted"/>
<name>A0A8S4A2D6_9EUPU</name>
<feature type="compositionally biased region" description="Polar residues" evidence="1">
    <location>
        <begin position="450"/>
        <end position="464"/>
    </location>
</feature>
<dbReference type="AlphaFoldDB" id="A0A8S4A2D6"/>
<feature type="compositionally biased region" description="Basic and acidic residues" evidence="1">
    <location>
        <begin position="721"/>
        <end position="748"/>
    </location>
</feature>
<feature type="region of interest" description="Disordered" evidence="1">
    <location>
        <begin position="131"/>
        <end position="188"/>
    </location>
</feature>
<keyword evidence="3" id="KW-1185">Reference proteome</keyword>
<feature type="compositionally biased region" description="Basic residues" evidence="1">
    <location>
        <begin position="161"/>
        <end position="174"/>
    </location>
</feature>
<dbReference type="Proteomes" id="UP000678393">
    <property type="component" value="Unassembled WGS sequence"/>
</dbReference>
<feature type="compositionally biased region" description="Basic residues" evidence="1">
    <location>
        <begin position="137"/>
        <end position="150"/>
    </location>
</feature>
<comment type="caution">
    <text evidence="2">The sequence shown here is derived from an EMBL/GenBank/DDBJ whole genome shotgun (WGS) entry which is preliminary data.</text>
</comment>
<feature type="region of interest" description="Disordered" evidence="1">
    <location>
        <begin position="788"/>
        <end position="807"/>
    </location>
</feature>
<protein>
    <submittedName>
        <fullName evidence="2">Uncharacterized protein</fullName>
    </submittedName>
</protein>
<dbReference type="OrthoDB" id="6158944at2759"/>
<evidence type="ECO:0000313" key="3">
    <source>
        <dbReference type="Proteomes" id="UP000678393"/>
    </source>
</evidence>
<feature type="compositionally biased region" description="Basic and acidic residues" evidence="1">
    <location>
        <begin position="535"/>
        <end position="552"/>
    </location>
</feature>
<feature type="region of interest" description="Disordered" evidence="1">
    <location>
        <begin position="523"/>
        <end position="552"/>
    </location>
</feature>
<reference evidence="2" key="1">
    <citation type="submission" date="2021-04" db="EMBL/GenBank/DDBJ databases">
        <authorList>
            <consortium name="Molecular Ecology Group"/>
        </authorList>
    </citation>
    <scope>NUCLEOTIDE SEQUENCE</scope>
</reference>